<dbReference type="Proteomes" id="UP001060215">
    <property type="component" value="Chromosome 7"/>
</dbReference>
<keyword evidence="2" id="KW-1185">Reference proteome</keyword>
<accession>A0ACC0H0L2</accession>
<evidence type="ECO:0000313" key="1">
    <source>
        <dbReference type="EMBL" id="KAI8006413.1"/>
    </source>
</evidence>
<evidence type="ECO:0000313" key="2">
    <source>
        <dbReference type="Proteomes" id="UP001060215"/>
    </source>
</evidence>
<protein>
    <submittedName>
        <fullName evidence="1">Uncharacterized protein</fullName>
    </submittedName>
</protein>
<sequence>MELTDDDETIEDDEYDPYGTDASLVGSSSMKYSHFFNASRLRKKLNLLDNSDDDHSSSPDKGSSLQGVPWKHFSRSGFSVKNVNSSRGLKPEESVPIKQSDNHEPICKSKRIPKRRLLDGAFEDGDDDGGAPIP</sequence>
<name>A0ACC0H0L2_9ERIC</name>
<dbReference type="EMBL" id="CM045764">
    <property type="protein sequence ID" value="KAI8006413.1"/>
    <property type="molecule type" value="Genomic_DNA"/>
</dbReference>
<reference evidence="1 2" key="1">
    <citation type="journal article" date="2022" name="Plant J.">
        <title>Chromosome-level genome of Camellia lanceoleosa provides a valuable resource for understanding genome evolution and self-incompatibility.</title>
        <authorList>
            <person name="Gong W."/>
            <person name="Xiao S."/>
            <person name="Wang L."/>
            <person name="Liao Z."/>
            <person name="Chang Y."/>
            <person name="Mo W."/>
            <person name="Hu G."/>
            <person name="Li W."/>
            <person name="Zhao G."/>
            <person name="Zhu H."/>
            <person name="Hu X."/>
            <person name="Ji K."/>
            <person name="Xiang X."/>
            <person name="Song Q."/>
            <person name="Yuan D."/>
            <person name="Jin S."/>
            <person name="Zhang L."/>
        </authorList>
    </citation>
    <scope>NUCLEOTIDE SEQUENCE [LARGE SCALE GENOMIC DNA]</scope>
    <source>
        <strain evidence="1">SQ_2022a</strain>
    </source>
</reference>
<proteinExistence type="predicted"/>
<gene>
    <name evidence="1" type="ORF">LOK49_LG07G00211</name>
</gene>
<organism evidence="1 2">
    <name type="scientific">Camellia lanceoleosa</name>
    <dbReference type="NCBI Taxonomy" id="1840588"/>
    <lineage>
        <taxon>Eukaryota</taxon>
        <taxon>Viridiplantae</taxon>
        <taxon>Streptophyta</taxon>
        <taxon>Embryophyta</taxon>
        <taxon>Tracheophyta</taxon>
        <taxon>Spermatophyta</taxon>
        <taxon>Magnoliopsida</taxon>
        <taxon>eudicotyledons</taxon>
        <taxon>Gunneridae</taxon>
        <taxon>Pentapetalae</taxon>
        <taxon>asterids</taxon>
        <taxon>Ericales</taxon>
        <taxon>Theaceae</taxon>
        <taxon>Camellia</taxon>
    </lineage>
</organism>
<comment type="caution">
    <text evidence="1">The sequence shown here is derived from an EMBL/GenBank/DDBJ whole genome shotgun (WGS) entry which is preliminary data.</text>
</comment>